<dbReference type="EC" id="3.1.4.46" evidence="2"/>
<sequence length="263" mass="28718">MTRPRERVLVSAHRAGAGLRVDLENSSTAFAAALALDVDFVEFDVQRCADGVLVVAHDPTFVRDGDEVAFTDVTAAEAREHSPGLLTYDDALGLLAGRRSAHIDLKASAARPEQAVAATALAVERLGPDGFVVTTGSDRAVRAIRDWGDSQGLTLLVGLSLGRNTRGLAVRERIRIRRSELLPGRRLRLSRASVVVAHHWLARLGVARFARRRGIPLLVWTVDTPRALGHWLRPGRAWLVTTNHPELALAIRADATYRRSSSR</sequence>
<dbReference type="EMBL" id="JACGXA010000001">
    <property type="protein sequence ID" value="MBA8803496.1"/>
    <property type="molecule type" value="Genomic_DNA"/>
</dbReference>
<dbReference type="InterPro" id="IPR017946">
    <property type="entry name" value="PLC-like_Pdiesterase_TIM-brl"/>
</dbReference>
<dbReference type="SUPFAM" id="SSF51695">
    <property type="entry name" value="PLC-like phosphodiesterases"/>
    <property type="match status" value="1"/>
</dbReference>
<dbReference type="CDD" id="cd08556">
    <property type="entry name" value="GDPD"/>
    <property type="match status" value="1"/>
</dbReference>
<reference evidence="2 3" key="1">
    <citation type="submission" date="2020-07" db="EMBL/GenBank/DDBJ databases">
        <title>Sequencing the genomes of 1000 actinobacteria strains.</title>
        <authorList>
            <person name="Klenk H.-P."/>
        </authorList>
    </citation>
    <scope>NUCLEOTIDE SEQUENCE [LARGE SCALE GENOMIC DNA]</scope>
    <source>
        <strain evidence="2 3">DSM 21349</strain>
    </source>
</reference>
<protein>
    <submittedName>
        <fullName evidence="2">Glycerophosphoryl diester phosphodiesterase</fullName>
        <ecNumber evidence="2">3.1.4.46</ecNumber>
    </submittedName>
</protein>
<feature type="domain" description="GP-PDE" evidence="1">
    <location>
        <begin position="8"/>
        <end position="252"/>
    </location>
</feature>
<name>A0A7W3IZF9_9ACTN</name>
<keyword evidence="2" id="KW-0378">Hydrolase</keyword>
<dbReference type="Pfam" id="PF03009">
    <property type="entry name" value="GDPD"/>
    <property type="match status" value="1"/>
</dbReference>
<accession>A0A7W3IZF9</accession>
<keyword evidence="3" id="KW-1185">Reference proteome</keyword>
<evidence type="ECO:0000313" key="2">
    <source>
        <dbReference type="EMBL" id="MBA8803496.1"/>
    </source>
</evidence>
<dbReference type="RefSeq" id="WP_182538511.1">
    <property type="nucleotide sequence ID" value="NZ_JACGXA010000001.1"/>
</dbReference>
<dbReference type="GO" id="GO:0008889">
    <property type="term" value="F:glycerophosphodiester phosphodiesterase activity"/>
    <property type="evidence" value="ECO:0007669"/>
    <property type="project" value="UniProtKB-EC"/>
</dbReference>
<evidence type="ECO:0000259" key="1">
    <source>
        <dbReference type="PROSITE" id="PS51704"/>
    </source>
</evidence>
<dbReference type="Gene3D" id="3.20.20.190">
    <property type="entry name" value="Phosphatidylinositol (PI) phosphodiesterase"/>
    <property type="match status" value="1"/>
</dbReference>
<dbReference type="Proteomes" id="UP000580910">
    <property type="component" value="Unassembled WGS sequence"/>
</dbReference>
<evidence type="ECO:0000313" key="3">
    <source>
        <dbReference type="Proteomes" id="UP000580910"/>
    </source>
</evidence>
<dbReference type="InterPro" id="IPR030395">
    <property type="entry name" value="GP_PDE_dom"/>
</dbReference>
<dbReference type="GO" id="GO:0006629">
    <property type="term" value="P:lipid metabolic process"/>
    <property type="evidence" value="ECO:0007669"/>
    <property type="project" value="InterPro"/>
</dbReference>
<proteinExistence type="predicted"/>
<dbReference type="PANTHER" id="PTHR46211:SF14">
    <property type="entry name" value="GLYCEROPHOSPHODIESTER PHOSPHODIESTERASE"/>
    <property type="match status" value="1"/>
</dbReference>
<organism evidence="2 3">
    <name type="scientific">Nocardioides ginsengisegetis</name>
    <dbReference type="NCBI Taxonomy" id="661491"/>
    <lineage>
        <taxon>Bacteria</taxon>
        <taxon>Bacillati</taxon>
        <taxon>Actinomycetota</taxon>
        <taxon>Actinomycetes</taxon>
        <taxon>Propionibacteriales</taxon>
        <taxon>Nocardioidaceae</taxon>
        <taxon>Nocardioides</taxon>
    </lineage>
</organism>
<gene>
    <name evidence="2" type="ORF">FB382_001787</name>
</gene>
<dbReference type="PROSITE" id="PS51704">
    <property type="entry name" value="GP_PDE"/>
    <property type="match status" value="1"/>
</dbReference>
<comment type="caution">
    <text evidence="2">The sequence shown here is derived from an EMBL/GenBank/DDBJ whole genome shotgun (WGS) entry which is preliminary data.</text>
</comment>
<dbReference type="PANTHER" id="PTHR46211">
    <property type="entry name" value="GLYCEROPHOSPHORYL DIESTER PHOSPHODIESTERASE"/>
    <property type="match status" value="1"/>
</dbReference>
<dbReference type="AlphaFoldDB" id="A0A7W3IZF9"/>